<feature type="transmembrane region" description="Helical" evidence="1">
    <location>
        <begin position="7"/>
        <end position="26"/>
    </location>
</feature>
<dbReference type="Proteomes" id="UP000235739">
    <property type="component" value="Unassembled WGS sequence"/>
</dbReference>
<protein>
    <submittedName>
        <fullName evidence="2">Uncharacterized protein</fullName>
    </submittedName>
</protein>
<keyword evidence="1" id="KW-0812">Transmembrane</keyword>
<sequence>MRRNARRWVIGLLFSPSMFTKVIWIYQGDMGKYLNTYLNIAMGWCLRLLLGLLSWHLDCVRIRVFEWVADTSLEEEFEFNFTG</sequence>
<evidence type="ECO:0000313" key="3">
    <source>
        <dbReference type="Proteomes" id="UP000235739"/>
    </source>
</evidence>
<proteinExistence type="predicted"/>
<organism evidence="2 3">
    <name type="scientific">Glutamicibacter arilaitensis</name>
    <dbReference type="NCBI Taxonomy" id="256701"/>
    <lineage>
        <taxon>Bacteria</taxon>
        <taxon>Bacillati</taxon>
        <taxon>Actinomycetota</taxon>
        <taxon>Actinomycetes</taxon>
        <taxon>Micrococcales</taxon>
        <taxon>Micrococcaceae</taxon>
        <taxon>Glutamicibacter</taxon>
    </lineage>
</organism>
<name>A0A2N7S551_9MICC</name>
<dbReference type="AlphaFoldDB" id="A0A2N7S551"/>
<keyword evidence="1" id="KW-0472">Membrane</keyword>
<gene>
    <name evidence="2" type="ORF">CIK84_06755</name>
</gene>
<feature type="transmembrane region" description="Helical" evidence="1">
    <location>
        <begin position="38"/>
        <end position="57"/>
    </location>
</feature>
<evidence type="ECO:0000313" key="2">
    <source>
        <dbReference type="EMBL" id="PMQ21254.1"/>
    </source>
</evidence>
<comment type="caution">
    <text evidence="2">The sequence shown here is derived from an EMBL/GenBank/DDBJ whole genome shotgun (WGS) entry which is preliminary data.</text>
</comment>
<accession>A0A2N7S551</accession>
<reference evidence="2 3" key="1">
    <citation type="journal article" date="2017" name="Elife">
        <title>Extensive horizontal gene transfer in cheese-associated bacteria.</title>
        <authorList>
            <person name="Bonham K.S."/>
            <person name="Wolfe B.E."/>
            <person name="Dutton R.J."/>
        </authorList>
    </citation>
    <scope>NUCLEOTIDE SEQUENCE [LARGE SCALE GENOMIC DNA]</scope>
    <source>
        <strain evidence="2 3">JB182</strain>
    </source>
</reference>
<keyword evidence="1" id="KW-1133">Transmembrane helix</keyword>
<evidence type="ECO:0000256" key="1">
    <source>
        <dbReference type="SAM" id="Phobius"/>
    </source>
</evidence>
<dbReference type="EMBL" id="PNQX01000001">
    <property type="protein sequence ID" value="PMQ21254.1"/>
    <property type="molecule type" value="Genomic_DNA"/>
</dbReference>